<accession>A0ABW7ANV7</accession>
<proteinExistence type="predicted"/>
<evidence type="ECO:0000313" key="2">
    <source>
        <dbReference type="EMBL" id="MFG1707902.1"/>
    </source>
</evidence>
<dbReference type="RefSeq" id="WP_393171957.1">
    <property type="nucleotide sequence ID" value="NZ_JBICRM010000024.1"/>
</dbReference>
<dbReference type="Pfam" id="PF01979">
    <property type="entry name" value="Amidohydro_1"/>
    <property type="match status" value="1"/>
</dbReference>
<dbReference type="InterPro" id="IPR006680">
    <property type="entry name" value="Amidohydro-rel"/>
</dbReference>
<dbReference type="EMBL" id="JBICRM010000024">
    <property type="protein sequence ID" value="MFG1707902.1"/>
    <property type="molecule type" value="Genomic_DNA"/>
</dbReference>
<dbReference type="InterPro" id="IPR032466">
    <property type="entry name" value="Metal_Hydrolase"/>
</dbReference>
<organism evidence="2 3">
    <name type="scientific">Nonomuraea marmarensis</name>
    <dbReference type="NCBI Taxonomy" id="3351344"/>
    <lineage>
        <taxon>Bacteria</taxon>
        <taxon>Bacillati</taxon>
        <taxon>Actinomycetota</taxon>
        <taxon>Actinomycetes</taxon>
        <taxon>Streptosporangiales</taxon>
        <taxon>Streptosporangiaceae</taxon>
        <taxon>Nonomuraea</taxon>
    </lineage>
</organism>
<dbReference type="Proteomes" id="UP001603978">
    <property type="component" value="Unassembled WGS sequence"/>
</dbReference>
<keyword evidence="3" id="KW-1185">Reference proteome</keyword>
<evidence type="ECO:0000313" key="3">
    <source>
        <dbReference type="Proteomes" id="UP001603978"/>
    </source>
</evidence>
<dbReference type="InterPro" id="IPR011059">
    <property type="entry name" value="Metal-dep_hydrolase_composite"/>
</dbReference>
<name>A0ABW7ANV7_9ACTN</name>
<dbReference type="Gene3D" id="3.20.20.140">
    <property type="entry name" value="Metal-dependent hydrolases"/>
    <property type="match status" value="1"/>
</dbReference>
<sequence>MPSAKRAGPTLGRRAPAPVVIHSAPLVLPVCVDPVRDGAVVTRGDRVLRVGSRTEALSSYPAAREVRWRGMIVAGLIDARSGASLSPPGVTARAGVVSDLADLAGLPGISYVEVTSGSEEEWEDDERDAVITAIREVDRPCAVGIAAHTRDPQVLEDVAVLARTFGLRLLVDLDRNSPAALDEARVLGPLCHVACARPLDPGERKLLRLRRTVVALCPPEPPKAGDVPGYSPADDVLVSSPRDDGAASPAGDVLALLDEGNVLALGTGGGAAAGARSPLSVAGAIRRQARELGLRPRGLDRRLVEAATLGGARALGMDRGKGRIGTLAPGARADFAVFDARGRYPYAALLVGPPCLGTVVGGVVTGRQA</sequence>
<feature type="domain" description="Amidohydrolase-related" evidence="1">
    <location>
        <begin position="253"/>
        <end position="367"/>
    </location>
</feature>
<dbReference type="SUPFAM" id="SSF51556">
    <property type="entry name" value="Metallo-dependent hydrolases"/>
    <property type="match status" value="1"/>
</dbReference>
<reference evidence="2 3" key="1">
    <citation type="submission" date="2024-10" db="EMBL/GenBank/DDBJ databases">
        <authorList>
            <person name="Topkara A.R."/>
            <person name="Saygin H."/>
        </authorList>
    </citation>
    <scope>NUCLEOTIDE SEQUENCE [LARGE SCALE GENOMIC DNA]</scope>
    <source>
        <strain evidence="2 3">M3C6</strain>
    </source>
</reference>
<comment type="caution">
    <text evidence="2">The sequence shown here is derived from an EMBL/GenBank/DDBJ whole genome shotgun (WGS) entry which is preliminary data.</text>
</comment>
<evidence type="ECO:0000259" key="1">
    <source>
        <dbReference type="Pfam" id="PF01979"/>
    </source>
</evidence>
<protein>
    <submittedName>
        <fullName evidence="2">Amidohydrolase family protein</fullName>
    </submittedName>
</protein>
<gene>
    <name evidence="2" type="ORF">ACFLIM_32310</name>
</gene>
<dbReference type="SUPFAM" id="SSF51338">
    <property type="entry name" value="Composite domain of metallo-dependent hydrolases"/>
    <property type="match status" value="1"/>
</dbReference>